<feature type="transmembrane region" description="Helical" evidence="1">
    <location>
        <begin position="47"/>
        <end position="66"/>
    </location>
</feature>
<evidence type="ECO:0008006" key="4">
    <source>
        <dbReference type="Google" id="ProtNLM"/>
    </source>
</evidence>
<evidence type="ECO:0000313" key="2">
    <source>
        <dbReference type="EMBL" id="TYS70959.1"/>
    </source>
</evidence>
<dbReference type="EMBL" id="VTEV01000001">
    <property type="protein sequence ID" value="TYS70959.1"/>
    <property type="molecule type" value="Genomic_DNA"/>
</dbReference>
<dbReference type="PROSITE" id="PS50283">
    <property type="entry name" value="NA_SOLUT_SYMP_3"/>
    <property type="match status" value="1"/>
</dbReference>
<feature type="transmembrane region" description="Helical" evidence="1">
    <location>
        <begin position="87"/>
        <end position="114"/>
    </location>
</feature>
<organism evidence="2 3">
    <name type="scientific">Sutcliffiella horikoshii</name>
    <dbReference type="NCBI Taxonomy" id="79883"/>
    <lineage>
        <taxon>Bacteria</taxon>
        <taxon>Bacillati</taxon>
        <taxon>Bacillota</taxon>
        <taxon>Bacilli</taxon>
        <taxon>Bacillales</taxon>
        <taxon>Bacillaceae</taxon>
        <taxon>Sutcliffiella</taxon>
    </lineage>
</organism>
<feature type="transmembrane region" description="Helical" evidence="1">
    <location>
        <begin position="303"/>
        <end position="324"/>
    </location>
</feature>
<keyword evidence="1" id="KW-1133">Transmembrane helix</keyword>
<feature type="transmembrane region" description="Helical" evidence="1">
    <location>
        <begin position="330"/>
        <end position="348"/>
    </location>
</feature>
<accession>A0A5D4T6Q8</accession>
<feature type="transmembrane region" description="Helical" evidence="1">
    <location>
        <begin position="227"/>
        <end position="247"/>
    </location>
</feature>
<feature type="transmembrane region" description="Helical" evidence="1">
    <location>
        <begin position="267"/>
        <end position="291"/>
    </location>
</feature>
<dbReference type="STRING" id="79883.GCA_001636495_03419"/>
<proteinExistence type="predicted"/>
<dbReference type="InterPro" id="IPR038728">
    <property type="entry name" value="YkvI-like"/>
</dbReference>
<dbReference type="RefSeq" id="WP_148986859.1">
    <property type="nucleotide sequence ID" value="NZ_VTEV01000001.1"/>
</dbReference>
<name>A0A5D4T6Q8_9BACI</name>
<evidence type="ECO:0000256" key="1">
    <source>
        <dbReference type="SAM" id="Phobius"/>
    </source>
</evidence>
<keyword evidence="1" id="KW-0812">Transmembrane</keyword>
<dbReference type="PANTHER" id="PTHR37814:SF1">
    <property type="entry name" value="MEMBRANE PROTEIN"/>
    <property type="match status" value="1"/>
</dbReference>
<reference evidence="2 3" key="1">
    <citation type="submission" date="2019-08" db="EMBL/GenBank/DDBJ databases">
        <title>Bacillus genomes from the desert of Cuatro Cienegas, Coahuila.</title>
        <authorList>
            <person name="Olmedo-Alvarez G."/>
        </authorList>
    </citation>
    <scope>NUCLEOTIDE SEQUENCE [LARGE SCALE GENOMIC DNA]</scope>
    <source>
        <strain evidence="2 3">CH28_1T</strain>
    </source>
</reference>
<feature type="transmembrane region" description="Helical" evidence="1">
    <location>
        <begin position="15"/>
        <end position="35"/>
    </location>
</feature>
<sequence length="350" mass="38462">MYMGEEGVAIVKRSWLSACQIGAVYVGTIVGAGFATGKEIVQFFTQYGWIGFITILMSGFLFIWLGTKMMLISKRIKANSYKEFNEYLFGMSAGTVVNLFMLVILICVGAVMLSGSGAVFEEQLGWSFQLGLLITVVLSVGVVLFGVKGLVGVNVIVVPVMIIFSFIIAGNSIAENGLSFLSLAPVQNSLKGWLAPFMYVSFNLAMAQPVLVPLATEAKDDWIIKRGGFIGGLVLCFILLTCHISIASLPNFHTFEIPMAEVVKLSMLSFFGIYVFVIYGEIFTSVVSDIFGLQRQLESMLRVSRYVVTIVLVSIIYMISQIGYGSLIEHLYPFFGYVSMAFLVLLVVRK</sequence>
<feature type="transmembrane region" description="Helical" evidence="1">
    <location>
        <begin position="126"/>
        <end position="146"/>
    </location>
</feature>
<comment type="caution">
    <text evidence="2">The sequence shown here is derived from an EMBL/GenBank/DDBJ whole genome shotgun (WGS) entry which is preliminary data.</text>
</comment>
<dbReference type="InterPro" id="IPR001734">
    <property type="entry name" value="Na/solute_symporter"/>
</dbReference>
<feature type="transmembrane region" description="Helical" evidence="1">
    <location>
        <begin position="153"/>
        <end position="173"/>
    </location>
</feature>
<dbReference type="OrthoDB" id="4424890at2"/>
<dbReference type="PANTHER" id="PTHR37814">
    <property type="entry name" value="CONSERVED MEMBRANE PROTEIN"/>
    <property type="match status" value="1"/>
</dbReference>
<dbReference type="GO" id="GO:0016020">
    <property type="term" value="C:membrane"/>
    <property type="evidence" value="ECO:0007669"/>
    <property type="project" value="InterPro"/>
</dbReference>
<dbReference type="GO" id="GO:0022857">
    <property type="term" value="F:transmembrane transporter activity"/>
    <property type="evidence" value="ECO:0007669"/>
    <property type="project" value="InterPro"/>
</dbReference>
<dbReference type="Proteomes" id="UP000322524">
    <property type="component" value="Unassembled WGS sequence"/>
</dbReference>
<keyword evidence="1" id="KW-0472">Membrane</keyword>
<feature type="transmembrane region" description="Helical" evidence="1">
    <location>
        <begin position="193"/>
        <end position="215"/>
    </location>
</feature>
<dbReference type="AlphaFoldDB" id="A0A5D4T6Q8"/>
<gene>
    <name evidence="2" type="ORF">FZC76_03430</name>
</gene>
<evidence type="ECO:0000313" key="3">
    <source>
        <dbReference type="Proteomes" id="UP000322524"/>
    </source>
</evidence>
<protein>
    <recommendedName>
        <fullName evidence="4">Membrane protein YkvI</fullName>
    </recommendedName>
</protein>